<gene>
    <name evidence="1" type="ORF">GGQ22_07620</name>
</gene>
<name>A0A6I3J689_9ACTN</name>
<comment type="caution">
    <text evidence="1">The sequence shown here is derived from an EMBL/GenBank/DDBJ whole genome shotgun (WGS) entry which is preliminary data.</text>
</comment>
<proteinExistence type="predicted"/>
<evidence type="ECO:0000313" key="2">
    <source>
        <dbReference type="Proteomes" id="UP000433406"/>
    </source>
</evidence>
<dbReference type="RefSeq" id="WP_154614684.1">
    <property type="nucleotide sequence ID" value="NZ_CP053660.1"/>
</dbReference>
<evidence type="ECO:0000313" key="1">
    <source>
        <dbReference type="EMBL" id="MTB94952.1"/>
    </source>
</evidence>
<dbReference type="AlphaFoldDB" id="A0A6I3J689"/>
<accession>A0A6I3J689</accession>
<reference evidence="1 2" key="1">
    <citation type="submission" date="2019-10" db="EMBL/GenBank/DDBJ databases">
        <title>Nocardioides novel species isolated from the excrement of Marmot.</title>
        <authorList>
            <person name="Zhang G."/>
        </authorList>
    </citation>
    <scope>NUCLEOTIDE SEQUENCE [LARGE SCALE GENOMIC DNA]</scope>
    <source>
        <strain evidence="2">zg-579</strain>
    </source>
</reference>
<protein>
    <submittedName>
        <fullName evidence="1">Uncharacterized protein</fullName>
    </submittedName>
</protein>
<dbReference type="Proteomes" id="UP000433406">
    <property type="component" value="Unassembled WGS sequence"/>
</dbReference>
<sequence length="140" mass="15994">MKVTDPSGQTWRVSRRWVPWRRRIRGGVDSVPSGFSLDGDDLLGIALLLVSLIVVPLLAILVLAWVELVLIVVVLPFAVAWRLVRGRHWYVEVRRGFRPWWEVDAGSWSASRERIADVAEQIRRGQTPARTLDVPELEHP</sequence>
<keyword evidence="2" id="KW-1185">Reference proteome</keyword>
<dbReference type="EMBL" id="WLCI01000008">
    <property type="protein sequence ID" value="MTB94952.1"/>
    <property type="molecule type" value="Genomic_DNA"/>
</dbReference>
<organism evidence="1 2">
    <name type="scientific">Nocardioides marmotae</name>
    <dbReference type="NCBI Taxonomy" id="2663857"/>
    <lineage>
        <taxon>Bacteria</taxon>
        <taxon>Bacillati</taxon>
        <taxon>Actinomycetota</taxon>
        <taxon>Actinomycetes</taxon>
        <taxon>Propionibacteriales</taxon>
        <taxon>Nocardioidaceae</taxon>
        <taxon>Nocardioides</taxon>
    </lineage>
</organism>